<dbReference type="InterPro" id="IPR045279">
    <property type="entry name" value="ARR-like"/>
</dbReference>
<feature type="region of interest" description="Disordered" evidence="3">
    <location>
        <begin position="72"/>
        <end position="97"/>
    </location>
</feature>
<dbReference type="SMART" id="SM00448">
    <property type="entry name" value="REC"/>
    <property type="match status" value="1"/>
</dbReference>
<dbReference type="Gramene" id="Pp3c8_11160V3.3">
    <property type="protein sequence ID" value="Pp3c8_11160V3.3"/>
    <property type="gene ID" value="Pp3c8_11160"/>
</dbReference>
<dbReference type="Gramene" id="Pp3c8_11160V3.2">
    <property type="protein sequence ID" value="Pp3c8_11160V3.2"/>
    <property type="gene ID" value="Pp3c8_11160"/>
</dbReference>
<dbReference type="Gene3D" id="3.40.50.2300">
    <property type="match status" value="1"/>
</dbReference>
<evidence type="ECO:0000313" key="7">
    <source>
        <dbReference type="Proteomes" id="UP000006727"/>
    </source>
</evidence>
<evidence type="ECO:0000256" key="2">
    <source>
        <dbReference type="PROSITE-ProRule" id="PRU00169"/>
    </source>
</evidence>
<evidence type="ECO:0000313" key="5">
    <source>
        <dbReference type="EMBL" id="PNR49477.1"/>
    </source>
</evidence>
<keyword evidence="1" id="KW-0902">Two-component regulatory system</keyword>
<evidence type="ECO:0000256" key="1">
    <source>
        <dbReference type="ARBA" id="ARBA00023012"/>
    </source>
</evidence>
<dbReference type="Gramene" id="Pp3c8_11160V3.1">
    <property type="protein sequence ID" value="Pp3c8_11160V3.1"/>
    <property type="gene ID" value="Pp3c8_11160"/>
</dbReference>
<evidence type="ECO:0000259" key="4">
    <source>
        <dbReference type="PROSITE" id="PS50110"/>
    </source>
</evidence>
<dbReference type="SUPFAM" id="SSF52172">
    <property type="entry name" value="CheY-like"/>
    <property type="match status" value="1"/>
</dbReference>
<protein>
    <recommendedName>
        <fullName evidence="4">Response regulatory domain-containing protein</fullName>
    </recommendedName>
</protein>
<dbReference type="CDD" id="cd17581">
    <property type="entry name" value="REC_typeA_ARR"/>
    <property type="match status" value="1"/>
</dbReference>
<evidence type="ECO:0000313" key="6">
    <source>
        <dbReference type="EnsemblPlants" id="Pp3c8_11160V3.1"/>
    </source>
</evidence>
<dbReference type="KEGG" id="ppp:112286036"/>
<sequence length="322" mass="35101">MAVDSSMNSEAACSNSGRFFSVNSRSIEIMAQCVSNLEGKAECSVVSSYHDSKSWEFLKPAERTKFKSISRDKSRKLRDCGKPQGGGVGPSNTSQSTVRCVGTTDVRAEGYGVYALPVENSNSEESRAGDPQFEVTSAESALSKSNTEYHILAVDDSRIDQKVIERLLKSASYKVTTVNSALRALKYLGLSESCASPVMPDRNAVHLIMTDYCMPEMTGYELLKIVKAETSAFKDVPVILMSSENDSSRIERCLAEGAEEFIIKPVQMKDVQRLQGHIRSSGPSSGFSVTPNSLVCRKRKSPDGLKPNSPVKRPRFDGVAVA</sequence>
<dbReference type="GO" id="GO:0009736">
    <property type="term" value="P:cytokinin-activated signaling pathway"/>
    <property type="evidence" value="ECO:0007669"/>
    <property type="project" value="InterPro"/>
</dbReference>
<dbReference type="Pfam" id="PF00072">
    <property type="entry name" value="Response_reg"/>
    <property type="match status" value="1"/>
</dbReference>
<reference evidence="5 7" key="1">
    <citation type="journal article" date="2008" name="Science">
        <title>The Physcomitrella genome reveals evolutionary insights into the conquest of land by plants.</title>
        <authorList>
            <person name="Rensing S."/>
            <person name="Lang D."/>
            <person name="Zimmer A."/>
            <person name="Terry A."/>
            <person name="Salamov A."/>
            <person name="Shapiro H."/>
            <person name="Nishiyama T."/>
            <person name="Perroud P.-F."/>
            <person name="Lindquist E."/>
            <person name="Kamisugi Y."/>
            <person name="Tanahashi T."/>
            <person name="Sakakibara K."/>
            <person name="Fujita T."/>
            <person name="Oishi K."/>
            <person name="Shin-I T."/>
            <person name="Kuroki Y."/>
            <person name="Toyoda A."/>
            <person name="Suzuki Y."/>
            <person name="Hashimoto A."/>
            <person name="Yamaguchi K."/>
            <person name="Sugano A."/>
            <person name="Kohara Y."/>
            <person name="Fujiyama A."/>
            <person name="Anterola A."/>
            <person name="Aoki S."/>
            <person name="Ashton N."/>
            <person name="Barbazuk W.B."/>
            <person name="Barker E."/>
            <person name="Bennetzen J."/>
            <person name="Bezanilla M."/>
            <person name="Blankenship R."/>
            <person name="Cho S.H."/>
            <person name="Dutcher S."/>
            <person name="Estelle M."/>
            <person name="Fawcett J.A."/>
            <person name="Gundlach H."/>
            <person name="Hanada K."/>
            <person name="Heyl A."/>
            <person name="Hicks K.A."/>
            <person name="Hugh J."/>
            <person name="Lohr M."/>
            <person name="Mayer K."/>
            <person name="Melkozernov A."/>
            <person name="Murata T."/>
            <person name="Nelson D."/>
            <person name="Pils B."/>
            <person name="Prigge M."/>
            <person name="Reiss B."/>
            <person name="Renner T."/>
            <person name="Rombauts S."/>
            <person name="Rushton P."/>
            <person name="Sanderfoot A."/>
            <person name="Schween G."/>
            <person name="Shiu S.-H."/>
            <person name="Stueber K."/>
            <person name="Theodoulou F.L."/>
            <person name="Tu H."/>
            <person name="Van de Peer Y."/>
            <person name="Verrier P.J."/>
            <person name="Waters E."/>
            <person name="Wood A."/>
            <person name="Yang L."/>
            <person name="Cove D."/>
            <person name="Cuming A."/>
            <person name="Hasebe M."/>
            <person name="Lucas S."/>
            <person name="Mishler D.B."/>
            <person name="Reski R."/>
            <person name="Grigoriev I."/>
            <person name="Quatrano R.S."/>
            <person name="Boore J.L."/>
        </authorList>
    </citation>
    <scope>NUCLEOTIDE SEQUENCE [LARGE SCALE GENOMIC DNA]</scope>
    <source>
        <strain evidence="6 7">cv. Gransden 2004</strain>
    </source>
</reference>
<dbReference type="GeneID" id="112286036"/>
<dbReference type="PaxDb" id="3218-PP1S62_37V6.1"/>
<dbReference type="Proteomes" id="UP000006727">
    <property type="component" value="Chromosome 8"/>
</dbReference>
<dbReference type="InterPro" id="IPR011006">
    <property type="entry name" value="CheY-like_superfamily"/>
</dbReference>
<dbReference type="PANTHER" id="PTHR43874:SF147">
    <property type="entry name" value="TYPE-A RESPONSE REGULATOR"/>
    <property type="match status" value="1"/>
</dbReference>
<dbReference type="EnsemblPlants" id="Pp3c8_11160V3.3">
    <property type="protein sequence ID" value="Pp3c8_11160V3.3"/>
    <property type="gene ID" value="Pp3c8_11160"/>
</dbReference>
<feature type="region of interest" description="Disordered" evidence="3">
    <location>
        <begin position="275"/>
        <end position="322"/>
    </location>
</feature>
<dbReference type="RefSeq" id="XP_024383312.1">
    <property type="nucleotide sequence ID" value="XM_024527544.2"/>
</dbReference>
<dbReference type="InterPro" id="IPR001789">
    <property type="entry name" value="Sig_transdc_resp-reg_receiver"/>
</dbReference>
<organism evidence="5">
    <name type="scientific">Physcomitrium patens</name>
    <name type="common">Spreading-leaved earth moss</name>
    <name type="synonym">Physcomitrella patens</name>
    <dbReference type="NCBI Taxonomy" id="3218"/>
    <lineage>
        <taxon>Eukaryota</taxon>
        <taxon>Viridiplantae</taxon>
        <taxon>Streptophyta</taxon>
        <taxon>Embryophyta</taxon>
        <taxon>Bryophyta</taxon>
        <taxon>Bryophytina</taxon>
        <taxon>Bryopsida</taxon>
        <taxon>Funariidae</taxon>
        <taxon>Funariales</taxon>
        <taxon>Funariaceae</taxon>
        <taxon>Physcomitrium</taxon>
    </lineage>
</organism>
<dbReference type="GO" id="GO:0000160">
    <property type="term" value="P:phosphorelay signal transduction system"/>
    <property type="evidence" value="ECO:0007669"/>
    <property type="project" value="UniProtKB-KW"/>
</dbReference>
<reference evidence="5 7" key="2">
    <citation type="journal article" date="2018" name="Plant J.">
        <title>The Physcomitrella patens chromosome-scale assembly reveals moss genome structure and evolution.</title>
        <authorList>
            <person name="Lang D."/>
            <person name="Ullrich K.K."/>
            <person name="Murat F."/>
            <person name="Fuchs J."/>
            <person name="Jenkins J."/>
            <person name="Haas F.B."/>
            <person name="Piednoel M."/>
            <person name="Gundlach H."/>
            <person name="Van Bel M."/>
            <person name="Meyberg R."/>
            <person name="Vives C."/>
            <person name="Morata J."/>
            <person name="Symeonidi A."/>
            <person name="Hiss M."/>
            <person name="Muchero W."/>
            <person name="Kamisugi Y."/>
            <person name="Saleh O."/>
            <person name="Blanc G."/>
            <person name="Decker E.L."/>
            <person name="van Gessel N."/>
            <person name="Grimwood J."/>
            <person name="Hayes R.D."/>
            <person name="Graham S.W."/>
            <person name="Gunter L.E."/>
            <person name="McDaniel S.F."/>
            <person name="Hoernstein S.N.W."/>
            <person name="Larsson A."/>
            <person name="Li F.W."/>
            <person name="Perroud P.F."/>
            <person name="Phillips J."/>
            <person name="Ranjan P."/>
            <person name="Rokshar D.S."/>
            <person name="Rothfels C.J."/>
            <person name="Schneider L."/>
            <person name="Shu S."/>
            <person name="Stevenson D.W."/>
            <person name="Thummler F."/>
            <person name="Tillich M."/>
            <person name="Villarreal Aguilar J.C."/>
            <person name="Widiez T."/>
            <person name="Wong G.K."/>
            <person name="Wymore A."/>
            <person name="Zhang Y."/>
            <person name="Zimmer A.D."/>
            <person name="Quatrano R.S."/>
            <person name="Mayer K.F.X."/>
            <person name="Goodstein D."/>
            <person name="Casacuberta J.M."/>
            <person name="Vandepoele K."/>
            <person name="Reski R."/>
            <person name="Cuming A.C."/>
            <person name="Tuskan G.A."/>
            <person name="Maumus F."/>
            <person name="Salse J."/>
            <person name="Schmutz J."/>
            <person name="Rensing S.A."/>
        </authorList>
    </citation>
    <scope>NUCLEOTIDE SEQUENCE [LARGE SCALE GENOMIC DNA]</scope>
    <source>
        <strain evidence="6 7">cv. Gransden 2004</strain>
    </source>
</reference>
<dbReference type="EMBL" id="ABEU02000008">
    <property type="protein sequence ID" value="PNR49477.1"/>
    <property type="molecule type" value="Genomic_DNA"/>
</dbReference>
<dbReference type="EnsemblPlants" id="Pp3c8_11160V3.1">
    <property type="protein sequence ID" value="Pp3c8_11160V3.1"/>
    <property type="gene ID" value="Pp3c8_11160"/>
</dbReference>
<feature type="compositionally biased region" description="Basic and acidic residues" evidence="3">
    <location>
        <begin position="72"/>
        <end position="81"/>
    </location>
</feature>
<reference evidence="6" key="3">
    <citation type="submission" date="2020-12" db="UniProtKB">
        <authorList>
            <consortium name="EnsemblPlants"/>
        </authorList>
    </citation>
    <scope>IDENTIFICATION</scope>
</reference>
<keyword evidence="7" id="KW-1185">Reference proteome</keyword>
<name>A0A2K1K6T4_PHYPA</name>
<dbReference type="AlphaFoldDB" id="A0A2K1K6T4"/>
<proteinExistence type="predicted"/>
<dbReference type="PANTHER" id="PTHR43874">
    <property type="entry name" value="TWO-COMPONENT RESPONSE REGULATOR"/>
    <property type="match status" value="1"/>
</dbReference>
<feature type="domain" description="Response regulatory" evidence="4">
    <location>
        <begin position="150"/>
        <end position="279"/>
    </location>
</feature>
<evidence type="ECO:0000256" key="3">
    <source>
        <dbReference type="SAM" id="MobiDB-lite"/>
    </source>
</evidence>
<feature type="compositionally biased region" description="Polar residues" evidence="3">
    <location>
        <begin position="281"/>
        <end position="293"/>
    </location>
</feature>
<gene>
    <name evidence="6" type="primary">LOC112286036</name>
    <name evidence="5" type="ORF">PHYPA_011373</name>
</gene>
<dbReference type="FunCoup" id="A0A2K1K6T4">
    <property type="interactions" value="271"/>
</dbReference>
<dbReference type="PROSITE" id="PS50110">
    <property type="entry name" value="RESPONSE_REGULATORY"/>
    <property type="match status" value="1"/>
</dbReference>
<accession>A0A2K1K6T4</accession>
<dbReference type="EnsemblPlants" id="Pp3c8_11160V3.2">
    <property type="protein sequence ID" value="Pp3c8_11160V3.2"/>
    <property type="gene ID" value="Pp3c8_11160"/>
</dbReference>
<dbReference type="OrthoDB" id="60033at2759"/>
<feature type="modified residue" description="4-aspartylphosphate" evidence="2">
    <location>
        <position position="211"/>
    </location>
</feature>
<keyword evidence="2" id="KW-0597">Phosphoprotein</keyword>